<dbReference type="AlphaFoldDB" id="A0AAV3P1R2"/>
<evidence type="ECO:0000313" key="1">
    <source>
        <dbReference type="EMBL" id="GAA0145619.1"/>
    </source>
</evidence>
<dbReference type="PANTHER" id="PTHR33240">
    <property type="entry name" value="OS08G0508500 PROTEIN"/>
    <property type="match status" value="1"/>
</dbReference>
<keyword evidence="2" id="KW-1185">Reference proteome</keyword>
<comment type="caution">
    <text evidence="1">The sequence shown here is derived from an EMBL/GenBank/DDBJ whole genome shotgun (WGS) entry which is preliminary data.</text>
</comment>
<name>A0AAV3P1R2_LITER</name>
<dbReference type="EMBL" id="BAABME010016360">
    <property type="protein sequence ID" value="GAA0145619.1"/>
    <property type="molecule type" value="Genomic_DNA"/>
</dbReference>
<gene>
    <name evidence="1" type="ORF">LIER_36153</name>
</gene>
<protein>
    <submittedName>
        <fullName evidence="1">Uncharacterized protein</fullName>
    </submittedName>
</protein>
<sequence>MLVDTRSSADILYLSTFDKLCLPKSMRQPVRTPLTGFTSHSFYPLGVTILMVKMGTWLTSTTIRAQFTMVDIPDSSYNGLIGRPILTTTEAIVSQSTLN</sequence>
<dbReference type="PANTHER" id="PTHR33240:SF15">
    <property type="entry name" value="GAG-PRO-LIKE PROTEIN"/>
    <property type="match status" value="1"/>
</dbReference>
<dbReference type="Gene3D" id="2.40.70.10">
    <property type="entry name" value="Acid Proteases"/>
    <property type="match status" value="1"/>
</dbReference>
<reference evidence="1 2" key="1">
    <citation type="submission" date="2024-01" db="EMBL/GenBank/DDBJ databases">
        <title>The complete chloroplast genome sequence of Lithospermum erythrorhizon: insights into the phylogenetic relationship among Boraginaceae species and the maternal lineages of purple gromwells.</title>
        <authorList>
            <person name="Okada T."/>
            <person name="Watanabe K."/>
        </authorList>
    </citation>
    <scope>NUCLEOTIDE SEQUENCE [LARGE SCALE GENOMIC DNA]</scope>
</reference>
<evidence type="ECO:0000313" key="2">
    <source>
        <dbReference type="Proteomes" id="UP001454036"/>
    </source>
</evidence>
<organism evidence="1 2">
    <name type="scientific">Lithospermum erythrorhizon</name>
    <name type="common">Purple gromwell</name>
    <name type="synonym">Lithospermum officinale var. erythrorhizon</name>
    <dbReference type="NCBI Taxonomy" id="34254"/>
    <lineage>
        <taxon>Eukaryota</taxon>
        <taxon>Viridiplantae</taxon>
        <taxon>Streptophyta</taxon>
        <taxon>Embryophyta</taxon>
        <taxon>Tracheophyta</taxon>
        <taxon>Spermatophyta</taxon>
        <taxon>Magnoliopsida</taxon>
        <taxon>eudicotyledons</taxon>
        <taxon>Gunneridae</taxon>
        <taxon>Pentapetalae</taxon>
        <taxon>asterids</taxon>
        <taxon>lamiids</taxon>
        <taxon>Boraginales</taxon>
        <taxon>Boraginaceae</taxon>
        <taxon>Boraginoideae</taxon>
        <taxon>Lithospermeae</taxon>
        <taxon>Lithospermum</taxon>
    </lineage>
</organism>
<proteinExistence type="predicted"/>
<dbReference type="Proteomes" id="UP001454036">
    <property type="component" value="Unassembled WGS sequence"/>
</dbReference>
<accession>A0AAV3P1R2</accession>
<dbReference type="InterPro" id="IPR021109">
    <property type="entry name" value="Peptidase_aspartic_dom_sf"/>
</dbReference>